<dbReference type="InterPro" id="IPR032174">
    <property type="entry name" value="Aquarius_N"/>
</dbReference>
<feature type="domain" description="DNA2/NAM7 helicase helicase" evidence="1">
    <location>
        <begin position="1589"/>
        <end position="1862"/>
    </location>
</feature>
<keyword evidence="5" id="KW-0547">Nucleotide-binding</keyword>
<dbReference type="CDD" id="cd18808">
    <property type="entry name" value="SF1_C_Upf1"/>
    <property type="match status" value="1"/>
</dbReference>
<dbReference type="InterPro" id="IPR048966">
    <property type="entry name" value="Aquarius_b-barrel"/>
</dbReference>
<dbReference type="GO" id="GO:0016787">
    <property type="term" value="F:hydrolase activity"/>
    <property type="evidence" value="ECO:0007669"/>
    <property type="project" value="UniProtKB-KW"/>
</dbReference>
<dbReference type="InterPro" id="IPR041679">
    <property type="entry name" value="DNA2/NAM7-like_C"/>
</dbReference>
<dbReference type="Pfam" id="PF21143">
    <property type="entry name" value="Aquarius_N_2nd"/>
    <property type="match status" value="1"/>
</dbReference>
<dbReference type="GO" id="GO:0071013">
    <property type="term" value="C:catalytic step 2 spliceosome"/>
    <property type="evidence" value="ECO:0007669"/>
    <property type="project" value="TreeGrafter"/>
</dbReference>
<evidence type="ECO:0000259" key="1">
    <source>
        <dbReference type="Pfam" id="PF13086"/>
    </source>
</evidence>
<gene>
    <name evidence="5" type="ORF">BdWA1_000494</name>
</gene>
<dbReference type="GO" id="GO:0004386">
    <property type="term" value="F:helicase activity"/>
    <property type="evidence" value="ECO:0007669"/>
    <property type="project" value="UniProtKB-KW"/>
</dbReference>
<comment type="caution">
    <text evidence="5">The sequence shown here is derived from an EMBL/GenBank/DDBJ whole genome shotgun (WGS) entry which is preliminary data.</text>
</comment>
<dbReference type="InterPro" id="IPR045055">
    <property type="entry name" value="DNA2/NAM7-like"/>
</dbReference>
<dbReference type="PANTHER" id="PTHR10887:SF5">
    <property type="entry name" value="RNA HELICASE AQUARIUS"/>
    <property type="match status" value="1"/>
</dbReference>
<evidence type="ECO:0000259" key="3">
    <source>
        <dbReference type="Pfam" id="PF16399"/>
    </source>
</evidence>
<dbReference type="InterPro" id="IPR027417">
    <property type="entry name" value="P-loop_NTPase"/>
</dbReference>
<feature type="domain" description="DNA2/NAM7 helicase-like C-terminal" evidence="2">
    <location>
        <begin position="1872"/>
        <end position="2056"/>
    </location>
</feature>
<evidence type="ECO:0000313" key="6">
    <source>
        <dbReference type="Proteomes" id="UP001214638"/>
    </source>
</evidence>
<reference evidence="5" key="1">
    <citation type="journal article" date="2023" name="Nat. Microbiol.">
        <title>Babesia duncani multi-omics identifies virulence factors and drug targets.</title>
        <authorList>
            <person name="Singh P."/>
            <person name="Lonardi S."/>
            <person name="Liang Q."/>
            <person name="Vydyam P."/>
            <person name="Khabirova E."/>
            <person name="Fang T."/>
            <person name="Gihaz S."/>
            <person name="Thekkiniath J."/>
            <person name="Munshi M."/>
            <person name="Abel S."/>
            <person name="Ciampossin L."/>
            <person name="Batugedara G."/>
            <person name="Gupta M."/>
            <person name="Lu X.M."/>
            <person name="Lenz T."/>
            <person name="Chakravarty S."/>
            <person name="Cornillot E."/>
            <person name="Hu Y."/>
            <person name="Ma W."/>
            <person name="Gonzalez L.M."/>
            <person name="Sanchez S."/>
            <person name="Estrada K."/>
            <person name="Sanchez-Flores A."/>
            <person name="Montero E."/>
            <person name="Harb O.S."/>
            <person name="Le Roch K.G."/>
            <person name="Mamoun C.B."/>
        </authorList>
    </citation>
    <scope>NUCLEOTIDE SEQUENCE</scope>
    <source>
        <strain evidence="5">WA1</strain>
    </source>
</reference>
<dbReference type="KEGG" id="bdw:94334792"/>
<dbReference type="GO" id="GO:0003729">
    <property type="term" value="F:mRNA binding"/>
    <property type="evidence" value="ECO:0007669"/>
    <property type="project" value="TreeGrafter"/>
</dbReference>
<dbReference type="Pfam" id="PF16399">
    <property type="entry name" value="Aquarius_N_1st"/>
    <property type="match status" value="1"/>
</dbReference>
<feature type="domain" description="RNA helicase aquarius beta-barrel" evidence="4">
    <location>
        <begin position="1229"/>
        <end position="1389"/>
    </location>
</feature>
<dbReference type="RefSeq" id="XP_067804336.1">
    <property type="nucleotide sequence ID" value="XM_067945545.1"/>
</dbReference>
<keyword evidence="5" id="KW-0378">Hydrolase</keyword>
<evidence type="ECO:0000259" key="4">
    <source>
        <dbReference type="Pfam" id="PF21143"/>
    </source>
</evidence>
<dbReference type="Proteomes" id="UP001214638">
    <property type="component" value="Unassembled WGS sequence"/>
</dbReference>
<organism evidence="5 6">
    <name type="scientific">Babesia duncani</name>
    <dbReference type="NCBI Taxonomy" id="323732"/>
    <lineage>
        <taxon>Eukaryota</taxon>
        <taxon>Sar</taxon>
        <taxon>Alveolata</taxon>
        <taxon>Apicomplexa</taxon>
        <taxon>Aconoidasida</taxon>
        <taxon>Piroplasmida</taxon>
        <taxon>Babesiidae</taxon>
        <taxon>Babesia</taxon>
    </lineage>
</organism>
<accession>A0AAD9PMJ8</accession>
<sequence>MRIINRASPARSRFTCKKITYLENVRYRRNEITKAITERKRLERVLFLPQVCDEVAELTHESVQRILHQGSLFHIYKNVENIETQVLEKNVNLKRLDNQNLVLFFTRECNFNKQKRRLGQILNAITNRLDSLSLVHCSQIAFCITKLPNSLKNFTGRKLLLDIIERIDRLPIHKYVHYSSSLIKLAYAIAELSALDSGLLPRIISLFPSNISSYSDNIKRDINLLSKTLLQTGIANYEFLAYACGYYATKLQESSREIENFINERNSNPRIIFTLEHHDLQLLDLQSITNFTKCLEYFGYNNKRFYSLLYGYIKTIVAHPYLYKKMLHSTPPSTLYDIGVNYILHPSSFRDMLESCAPQIQSKEQQFIMKKLYDYYVHYTIDNGMDTSAFKACNSESNIYKRCPDILKSCLDYLSDPSNARFNTVHEHFLHLVNQLPHVIDWPCITKVFKVYSAEKAFEHLLLFRSYLEEAFIKPQEAVVILGHVLDNLMDLMDLQDQRFQDLGQALLTLDGGIRIVELCLESFDCADEVNLNALVYLVNYIVKSNDMCNHNDDFKQLLNRLHAMIWAHVTTGTFSKSIPRVEITQNVASMYLKAHVYPKQNLALHEVLLADNINDKIKALMDENAILELQESDFYKILLDSVNSDLPQLVNFKTPKDVINSSFEENICKIYELLISDDYSQFSLSALDHSNYTNHLWPLLSLELFPLIPDLDPKLQQRYARAKIATVMVSVWSLVQEHFSGKIDWHDSLESLIQDHPNGFECIFYNAAQLLMISTWSPQICDSRKFDDCDKITTIEQRALVRFFIICFRRFEIAGIRRCCVQLLSHASWLHISPQARELAIYANNKVASVIFARATKALEERVGNVYKEEKKLANVKNMLELYQCRGNQTNLNTIAKFVLNRDFMNSILNHFVYILEDCIDLEVVTNAEEGQRVAMMHRIMLCENYLEFVIDLLSQLNTRRVIKPLFDCKLIFVRCKHNDFYRHLEGSLFKCLVDILDFYLRFYINEELGTPLQYSTVLEQYYERFEAFQKLCFTKFKQDEIIGRMHLMSPFECNRDDTLENLLAKCKTKSLVDLAMELGLVPLDTPIDGLLQTPHPIILVPMKPKDKKKAKAFLISVLKEHLLRPVNMLDHLNNIPLYPTEELLWSTTQLPSEYICLSSMGLQKLNLQYLTLFDYLYRNFSLYRLESAYQIRMDLENVIYSVNPRGYITRDAAVAQARDPNTDLLTATKFEGYHHMALAIESMEIDNIQVSNVLQEKNSRVEAHVIVDTCGIKEFAIRKQWQNLRKHDVLFLVSIVAPLNNDERRLDLVESPEEIPLMFGINLVRGAQLIQVLDEEGQVISDMNPYESTRPMGFKLTMKLLLDYNQYKMDIEQDPNLYMSMNLLIRRDAKVNNFKAVLSTLKRMINAPTKLPEWLHEPFLGFGDARLAQYPRLEPELWTRNYLDTYKSIQHFMTSNIGFVLAMVKTDANQALDPNCKIESSRISCYTIKDFKGKSIEDLVEHVSKQFGLETVKIQKTGDAYLVKSQEYQCLVQVNYEMANKVLQGIFILKHQFRSDFSVNAQCILMEPSFVLDETSAAFDKTFEFTRNQIECIRSGTSNGLTLIVGPPGTGKTDVVAQIAAILFNSSTTERTIIVAHSNFALDDIFEKIVQSKKVHKEYMVRLGGSDHMVNGQDFSKWGRVNYLLQKRLDLLDIVKQLADSLGKEGDYNFNIQHALLLFESHVLKLADGGALNRFFESEINFAETCSQLGALYLECKYRKTHMVFIRDLYEQIKALQPFEVLRNNTDRGNFLIEKVARLVAMTSTHAAIAKDSLESLTFENLIVEEAGQILDVETFAVLSPKLSRIVLSGDHHQLGPIVQNQSCSKYSNLHQSLFHRLIRLQTPYIMLDKQGRSRPEIADLYLDVYGKNAVTSMEHTMQPPNHHFEHVFQFINVPDGEESCPIAHFYQNLQEAEFVVATFMYMRLVGYARESIVILCAYNGQRALVEDIVKAKCSWNPQIGAPMITTIDKFQGRQADFVLCSMVRTKRLGHLNDPRRCLVAFSRAKLGLYIFGNWDLFNSSRHLHAYSRKLAKFPQRLQIKSPNCNILEVATAAEMYKIVSLTPRRD</sequence>
<evidence type="ECO:0000313" key="5">
    <source>
        <dbReference type="EMBL" id="KAK2197494.1"/>
    </source>
</evidence>
<proteinExistence type="predicted"/>
<dbReference type="SUPFAM" id="SSF52540">
    <property type="entry name" value="P-loop containing nucleoside triphosphate hydrolases"/>
    <property type="match status" value="1"/>
</dbReference>
<protein>
    <submittedName>
        <fullName evidence="5">Bifunctional P-loop containing nucleoside triphosphate hydrolase/CWF11 family/DNA2-NAM7 helicase-like</fullName>
    </submittedName>
</protein>
<dbReference type="GeneID" id="94334792"/>
<keyword evidence="5" id="KW-0067">ATP-binding</keyword>
<feature type="domain" description="RNA helicase aquarius N-terminal" evidence="3">
    <location>
        <begin position="792"/>
        <end position="1086"/>
    </location>
</feature>
<dbReference type="Pfam" id="PF13087">
    <property type="entry name" value="AAA_12"/>
    <property type="match status" value="1"/>
</dbReference>
<evidence type="ECO:0000259" key="2">
    <source>
        <dbReference type="Pfam" id="PF13087"/>
    </source>
</evidence>
<keyword evidence="6" id="KW-1185">Reference proteome</keyword>
<dbReference type="Pfam" id="PF13086">
    <property type="entry name" value="AAA_11"/>
    <property type="match status" value="1"/>
</dbReference>
<keyword evidence="5" id="KW-0347">Helicase</keyword>
<dbReference type="EMBL" id="JALLKP010000001">
    <property type="protein sequence ID" value="KAK2197494.1"/>
    <property type="molecule type" value="Genomic_DNA"/>
</dbReference>
<dbReference type="PANTHER" id="PTHR10887">
    <property type="entry name" value="DNA2/NAM7 HELICASE FAMILY"/>
    <property type="match status" value="1"/>
</dbReference>
<name>A0AAD9PMJ8_9APIC</name>
<dbReference type="Gene3D" id="3.40.50.300">
    <property type="entry name" value="P-loop containing nucleotide triphosphate hydrolases"/>
    <property type="match status" value="2"/>
</dbReference>
<dbReference type="InterPro" id="IPR047187">
    <property type="entry name" value="SF1_C_Upf1"/>
</dbReference>
<dbReference type="InterPro" id="IPR041677">
    <property type="entry name" value="DNA2/NAM7_AAA_11"/>
</dbReference>